<dbReference type="GO" id="GO:0009307">
    <property type="term" value="P:DNA restriction-modification system"/>
    <property type="evidence" value="ECO:0007669"/>
    <property type="project" value="InterPro"/>
</dbReference>
<comment type="caution">
    <text evidence="1">The sequence shown here is derived from an EMBL/GenBank/DDBJ whole genome shotgun (WGS) entry which is preliminary data.</text>
</comment>
<proteinExistence type="predicted"/>
<accession>A9E2M7</accession>
<keyword evidence="2" id="KW-1185">Reference proteome</keyword>
<dbReference type="Proteomes" id="UP000002945">
    <property type="component" value="Unassembled WGS sequence"/>
</dbReference>
<dbReference type="AlphaFoldDB" id="A9E2M7"/>
<dbReference type="InterPro" id="IPR019057">
    <property type="entry name" value="Restrct_endonuc_II_Eco47II"/>
</dbReference>
<protein>
    <submittedName>
        <fullName evidence="1">Type II site-specific deoxyribonuclease (Sau96I-li)</fullName>
    </submittedName>
</protein>
<name>A9E2M7_9FLAO</name>
<dbReference type="eggNOG" id="ENOG502Z7MS">
    <property type="taxonomic scope" value="Bacteria"/>
</dbReference>
<dbReference type="GO" id="GO:0003677">
    <property type="term" value="F:DNA binding"/>
    <property type="evidence" value="ECO:0007669"/>
    <property type="project" value="InterPro"/>
</dbReference>
<reference evidence="1 2" key="1">
    <citation type="journal article" date="2011" name="J. Bacteriol.">
        <title>Genome sequence of the algicidal bacterium Kordia algicida OT-1.</title>
        <authorList>
            <person name="Lee H.S."/>
            <person name="Kang S.G."/>
            <person name="Kwon K.K."/>
            <person name="Lee J.H."/>
            <person name="Kim S.J."/>
        </authorList>
    </citation>
    <scope>NUCLEOTIDE SEQUENCE [LARGE SCALE GENOMIC DNA]</scope>
    <source>
        <strain evidence="1 2">OT-1</strain>
    </source>
</reference>
<evidence type="ECO:0000313" key="1">
    <source>
        <dbReference type="EMBL" id="EDP95408.1"/>
    </source>
</evidence>
<organism evidence="1 2">
    <name type="scientific">Kordia algicida OT-1</name>
    <dbReference type="NCBI Taxonomy" id="391587"/>
    <lineage>
        <taxon>Bacteria</taxon>
        <taxon>Pseudomonadati</taxon>
        <taxon>Bacteroidota</taxon>
        <taxon>Flavobacteriia</taxon>
        <taxon>Flavobacteriales</taxon>
        <taxon>Flavobacteriaceae</taxon>
        <taxon>Kordia</taxon>
    </lineage>
</organism>
<dbReference type="HOGENOM" id="CLU_090665_0_0_10"/>
<dbReference type="Pfam" id="PF09553">
    <property type="entry name" value="RE_Eco47II"/>
    <property type="match status" value="1"/>
</dbReference>
<gene>
    <name evidence="1" type="ORF">KAOT1_10811</name>
</gene>
<sequence length="255" mass="29380">MPNKYVDFVSDEHLISCISELYTKYLKAKASYTKTDFNKNKVDVFKMLFDKKFNNLNDEDLIEKEISRQVDRTIVNAIGDFHENILNGVHGYSKVPAGIDIKSEDNKVFIELKNKHNTVKGEDNKSIFTKLKGEINKNPGSKAYFARILDKKSTNKQWCFSHKKTEYTDKNVLIISGDQLYKIITGKDNSLFELYQNLPQAIDDFLATIPDDQKSDNVESTAMKEFTADIAKSNRSIIDEITFSNYNYYLGFDKL</sequence>
<evidence type="ECO:0000313" key="2">
    <source>
        <dbReference type="Proteomes" id="UP000002945"/>
    </source>
</evidence>
<dbReference type="RefSeq" id="WP_007094717.1">
    <property type="nucleotide sequence ID" value="NZ_CP142125.1"/>
</dbReference>
<dbReference type="OrthoDB" id="9806692at2"/>
<dbReference type="EMBL" id="ABIB01000008">
    <property type="protein sequence ID" value="EDP95408.1"/>
    <property type="molecule type" value="Genomic_DNA"/>
</dbReference>
<dbReference type="REBASE" id="38239">
    <property type="entry name" value="KalOT1ORF10806P"/>
</dbReference>
<dbReference type="GO" id="GO:0009036">
    <property type="term" value="F:type II site-specific deoxyribonuclease activity"/>
    <property type="evidence" value="ECO:0007669"/>
    <property type="project" value="InterPro"/>
</dbReference>